<accession>H2BVY8</accession>
<organism evidence="2 3">
    <name type="scientific">Gillisia limnaea (strain DSM 15749 / LMG 21470 / R-8282)</name>
    <dbReference type="NCBI Taxonomy" id="865937"/>
    <lineage>
        <taxon>Bacteria</taxon>
        <taxon>Pseudomonadati</taxon>
        <taxon>Bacteroidota</taxon>
        <taxon>Flavobacteriia</taxon>
        <taxon>Flavobacteriales</taxon>
        <taxon>Flavobacteriaceae</taxon>
        <taxon>Gillisia</taxon>
    </lineage>
</organism>
<proteinExistence type="predicted"/>
<feature type="region of interest" description="Disordered" evidence="1">
    <location>
        <begin position="57"/>
        <end position="78"/>
    </location>
</feature>
<dbReference type="Proteomes" id="UP000003844">
    <property type="component" value="Unassembled WGS sequence"/>
</dbReference>
<gene>
    <name evidence="2" type="ORF">Gilli_1200</name>
</gene>
<dbReference type="EMBL" id="JH594606">
    <property type="protein sequence ID" value="EHQ01871.1"/>
    <property type="molecule type" value="Genomic_DNA"/>
</dbReference>
<evidence type="ECO:0000313" key="2">
    <source>
        <dbReference type="EMBL" id="EHQ01871.1"/>
    </source>
</evidence>
<protein>
    <submittedName>
        <fullName evidence="2">Uncharacterized protein</fullName>
    </submittedName>
</protein>
<name>H2BVY8_GILLR</name>
<keyword evidence="3" id="KW-1185">Reference proteome</keyword>
<dbReference type="HOGENOM" id="CLU_2219374_0_0_10"/>
<sequence>MKIKIRIPIIIGLIGPQNFKKNFSLVFLNLYTLLIPNFAPGMERLLELSRFFLSGSDPREPAVSRPDQMGRPFGKTGRSTQFKKTLKQYAIHSNFIHLPLIDTRVI</sequence>
<reference evidence="3" key="1">
    <citation type="journal article" date="2012" name="Stand. Genomic Sci.">
        <title>Genome sequence of the Antarctic rhodopsins-containing flavobacterium Gillisia limnaea type strain (R-8282(T)).</title>
        <authorList>
            <person name="Riedel T."/>
            <person name="Held B."/>
            <person name="Nolan M."/>
            <person name="Lucas S."/>
            <person name="Lapidus A."/>
            <person name="Tice H."/>
            <person name="Del Rio T.G."/>
            <person name="Cheng J.F."/>
            <person name="Han C."/>
            <person name="Tapia R."/>
            <person name="Goodwin L.A."/>
            <person name="Pitluck S."/>
            <person name="Liolios K."/>
            <person name="Mavromatis K."/>
            <person name="Pagani I."/>
            <person name="Ivanova N."/>
            <person name="Mikhailova N."/>
            <person name="Pati A."/>
            <person name="Chen A."/>
            <person name="Palaniappan K."/>
            <person name="Land M."/>
            <person name="Rohde M."/>
            <person name="Tindall B.J."/>
            <person name="Detter J.C."/>
            <person name="Goker M."/>
            <person name="Bristow J."/>
            <person name="Eisen J.A."/>
            <person name="Markowitz V."/>
            <person name="Hugenholtz P."/>
            <person name="Kyrpides N.C."/>
            <person name="Klenk H.P."/>
            <person name="Woyke T."/>
        </authorList>
    </citation>
    <scope>NUCLEOTIDE SEQUENCE [LARGE SCALE GENOMIC DNA]</scope>
    <source>
        <strain evidence="3">DSM 15749 / LMG 21470 / R-8282</strain>
    </source>
</reference>
<evidence type="ECO:0000313" key="3">
    <source>
        <dbReference type="Proteomes" id="UP000003844"/>
    </source>
</evidence>
<dbReference type="AlphaFoldDB" id="H2BVY8"/>
<evidence type="ECO:0000256" key="1">
    <source>
        <dbReference type="SAM" id="MobiDB-lite"/>
    </source>
</evidence>